<dbReference type="GO" id="GO:0016757">
    <property type="term" value="F:glycosyltransferase activity"/>
    <property type="evidence" value="ECO:0007669"/>
    <property type="project" value="UniProtKB-KW"/>
</dbReference>
<evidence type="ECO:0000256" key="3">
    <source>
        <dbReference type="ARBA" id="ARBA00022676"/>
    </source>
</evidence>
<dbReference type="PANTHER" id="PTHR43179">
    <property type="entry name" value="RHAMNOSYLTRANSFERASE WBBL"/>
    <property type="match status" value="1"/>
</dbReference>
<keyword evidence="7" id="KW-1185">Reference proteome</keyword>
<dbReference type="PANTHER" id="PTHR43179:SF12">
    <property type="entry name" value="GALACTOFURANOSYLTRANSFERASE GLFT2"/>
    <property type="match status" value="1"/>
</dbReference>
<name>A0ABW3G2I2_9NOCA</name>
<evidence type="ECO:0000256" key="4">
    <source>
        <dbReference type="ARBA" id="ARBA00022679"/>
    </source>
</evidence>
<dbReference type="SUPFAM" id="SSF53756">
    <property type="entry name" value="UDP-Glycosyltransferase/glycogen phosphorylase"/>
    <property type="match status" value="1"/>
</dbReference>
<keyword evidence="3 6" id="KW-0328">Glycosyltransferase</keyword>
<dbReference type="Gene3D" id="3.90.550.10">
    <property type="entry name" value="Spore Coat Polysaccharide Biosynthesis Protein SpsA, Chain A"/>
    <property type="match status" value="1"/>
</dbReference>
<evidence type="ECO:0000256" key="1">
    <source>
        <dbReference type="ARBA" id="ARBA00004776"/>
    </source>
</evidence>
<gene>
    <name evidence="6" type="ORF">ACFQ04_02980</name>
</gene>
<sequence length="593" mass="65366">MVVHHRSPRTLGATVESLRASGIAASSIVVVDNCGSDPEILHSLVGAEVNIVLTPNLGYAAAVNRGVDYFKHATHHRYLLVSTHETLVDAECVAELHQHMSTHPEAAVCGPLLTIDESSTVWSAGGVLTPFLKLPRHVGHRNPMALDRPLDARSVEWLDGALLLYRKEVVEGHPIPEDYFLYMEEVDHHLQLRRLGFEVMCVPSAVADQSSSGIPPYFLGRNMQKLQRRHGSALSRALATPHEIARLATVDMKLGRPPRRSLTASKGLLDAVLGRHRFPGKSVTVANPVAATLAHFSEELQATIERAGIPTRRLDLNEPSQASYGRVAWLLRYYVKLLRTRLSQGGLVIVCWPPLGLFDVALTRLLCGRGSAVIVHDPEPLVRAVGHGRLSAFLARRAKGTTVICHSRQAQEVLAKIGIASILLPHPITKPKSADQASARNTLLVFGQYKQDRDLDLMKFLASSDLASTHRFVVRGRRWPPVTGWEVEDTFVSESEVDDLLLSASVVLIPYRKFFQSGVAVRCLELGVPFVGPDETSLMDLTGSDSQLLAGSRADWLRAVRFAHAQGRIGADERADRYRREADRAWRAFIDES</sequence>
<comment type="pathway">
    <text evidence="1">Cell wall biogenesis; cell wall polysaccharide biosynthesis.</text>
</comment>
<dbReference type="Pfam" id="PF00535">
    <property type="entry name" value="Glycos_transf_2"/>
    <property type="match status" value="1"/>
</dbReference>
<evidence type="ECO:0000313" key="6">
    <source>
        <dbReference type="EMBL" id="MFD0924691.1"/>
    </source>
</evidence>
<dbReference type="EMBL" id="JBHTIL010000001">
    <property type="protein sequence ID" value="MFD0924691.1"/>
    <property type="molecule type" value="Genomic_DNA"/>
</dbReference>
<protein>
    <submittedName>
        <fullName evidence="6">Glycosyltransferase</fullName>
        <ecNumber evidence="6">2.4.-.-</ecNumber>
    </submittedName>
</protein>
<comment type="caution">
    <text evidence="6">The sequence shown here is derived from an EMBL/GenBank/DDBJ whole genome shotgun (WGS) entry which is preliminary data.</text>
</comment>
<comment type="similarity">
    <text evidence="2">Belongs to the glycosyltransferase 2 family.</text>
</comment>
<accession>A0ABW3G2I2</accession>
<evidence type="ECO:0000256" key="2">
    <source>
        <dbReference type="ARBA" id="ARBA00006739"/>
    </source>
</evidence>
<dbReference type="InterPro" id="IPR029044">
    <property type="entry name" value="Nucleotide-diphossugar_trans"/>
</dbReference>
<keyword evidence="4 6" id="KW-0808">Transferase</keyword>
<dbReference type="InterPro" id="IPR001173">
    <property type="entry name" value="Glyco_trans_2-like"/>
</dbReference>
<organism evidence="6 7">
    <name type="scientific">Williamsia deligens</name>
    <dbReference type="NCBI Taxonomy" id="321325"/>
    <lineage>
        <taxon>Bacteria</taxon>
        <taxon>Bacillati</taxon>
        <taxon>Actinomycetota</taxon>
        <taxon>Actinomycetes</taxon>
        <taxon>Mycobacteriales</taxon>
        <taxon>Nocardiaceae</taxon>
        <taxon>Williamsia</taxon>
    </lineage>
</organism>
<dbReference type="EC" id="2.4.-.-" evidence="6"/>
<evidence type="ECO:0000259" key="5">
    <source>
        <dbReference type="Pfam" id="PF00535"/>
    </source>
</evidence>
<feature type="domain" description="Glycosyltransferase 2-like" evidence="5">
    <location>
        <begin position="3"/>
        <end position="124"/>
    </location>
</feature>
<dbReference type="Proteomes" id="UP001597068">
    <property type="component" value="Unassembled WGS sequence"/>
</dbReference>
<reference evidence="7" key="1">
    <citation type="journal article" date="2019" name="Int. J. Syst. Evol. Microbiol.">
        <title>The Global Catalogue of Microorganisms (GCM) 10K type strain sequencing project: providing services to taxonomists for standard genome sequencing and annotation.</title>
        <authorList>
            <consortium name="The Broad Institute Genomics Platform"/>
            <consortium name="The Broad Institute Genome Sequencing Center for Infectious Disease"/>
            <person name="Wu L."/>
            <person name="Ma J."/>
        </authorList>
    </citation>
    <scope>NUCLEOTIDE SEQUENCE [LARGE SCALE GENOMIC DNA]</scope>
    <source>
        <strain evidence="7">CCUG 50873</strain>
    </source>
</reference>
<evidence type="ECO:0000313" key="7">
    <source>
        <dbReference type="Proteomes" id="UP001597068"/>
    </source>
</evidence>
<dbReference type="SUPFAM" id="SSF53448">
    <property type="entry name" value="Nucleotide-diphospho-sugar transferases"/>
    <property type="match status" value="1"/>
</dbReference>
<proteinExistence type="inferred from homology"/>